<keyword evidence="1" id="KW-0732">Signal</keyword>
<proteinExistence type="predicted"/>
<evidence type="ECO:0000256" key="1">
    <source>
        <dbReference type="SAM" id="SignalP"/>
    </source>
</evidence>
<dbReference type="Pfam" id="PF05860">
    <property type="entry name" value="TPS"/>
    <property type="match status" value="1"/>
</dbReference>
<dbReference type="SMART" id="SM00912">
    <property type="entry name" value="Haemagg_act"/>
    <property type="match status" value="1"/>
</dbReference>
<reference evidence="3 4" key="1">
    <citation type="submission" date="2023-12" db="EMBL/GenBank/DDBJ databases">
        <title>Baltic Sea Cyanobacteria.</title>
        <authorList>
            <person name="Delbaje E."/>
            <person name="Fewer D.P."/>
            <person name="Shishido T.K."/>
        </authorList>
    </citation>
    <scope>NUCLEOTIDE SEQUENCE [LARGE SCALE GENOMIC DNA]</scope>
    <source>
        <strain evidence="3 4">UHCC-0300</strain>
    </source>
</reference>
<dbReference type="InterPro" id="IPR012334">
    <property type="entry name" value="Pectin_lyas_fold"/>
</dbReference>
<feature type="chain" id="PRO_5046984249" evidence="1">
    <location>
        <begin position="26"/>
        <end position="824"/>
    </location>
</feature>
<dbReference type="Proteomes" id="UP001302120">
    <property type="component" value="Unassembled WGS sequence"/>
</dbReference>
<name>A0ABU5U968_9CYAN</name>
<dbReference type="Gene3D" id="2.160.20.10">
    <property type="entry name" value="Single-stranded right-handed beta-helix, Pectin lyase-like"/>
    <property type="match status" value="2"/>
</dbReference>
<accession>A0ABU5U968</accession>
<evidence type="ECO:0000259" key="2">
    <source>
        <dbReference type="SMART" id="SM00912"/>
    </source>
</evidence>
<dbReference type="InterPro" id="IPR008638">
    <property type="entry name" value="FhaB/CdiA-like_TPS"/>
</dbReference>
<dbReference type="EMBL" id="JAYGHG010000002">
    <property type="protein sequence ID" value="MEA5580047.1"/>
    <property type="molecule type" value="Genomic_DNA"/>
</dbReference>
<feature type="signal peptide" evidence="1">
    <location>
        <begin position="1"/>
        <end position="25"/>
    </location>
</feature>
<dbReference type="NCBIfam" id="TIGR01901">
    <property type="entry name" value="adhes_NPXG"/>
    <property type="match status" value="1"/>
</dbReference>
<keyword evidence="4" id="KW-1185">Reference proteome</keyword>
<feature type="domain" description="Filamentous haemagglutinin FhaB/tRNA nuclease CdiA-like TPS" evidence="2">
    <location>
        <begin position="28"/>
        <end position="144"/>
    </location>
</feature>
<gene>
    <name evidence="3" type="ORF">VB620_01680</name>
</gene>
<evidence type="ECO:0000313" key="3">
    <source>
        <dbReference type="EMBL" id="MEA5580047.1"/>
    </source>
</evidence>
<dbReference type="SUPFAM" id="SSF51126">
    <property type="entry name" value="Pectin lyase-like"/>
    <property type="match status" value="3"/>
</dbReference>
<evidence type="ECO:0000313" key="4">
    <source>
        <dbReference type="Proteomes" id="UP001302120"/>
    </source>
</evidence>
<dbReference type="InterPro" id="IPR011050">
    <property type="entry name" value="Pectin_lyase_fold/virulence"/>
</dbReference>
<protein>
    <submittedName>
        <fullName evidence="3">S-layer family protein</fullName>
    </submittedName>
</protein>
<organism evidence="3 4">
    <name type="scientific">Nodularia harveyana UHCC-0300</name>
    <dbReference type="NCBI Taxonomy" id="2974287"/>
    <lineage>
        <taxon>Bacteria</taxon>
        <taxon>Bacillati</taxon>
        <taxon>Cyanobacteriota</taxon>
        <taxon>Cyanophyceae</taxon>
        <taxon>Nostocales</taxon>
        <taxon>Nodulariaceae</taxon>
        <taxon>Nodularia</taxon>
    </lineage>
</organism>
<dbReference type="RefSeq" id="WP_323194397.1">
    <property type="nucleotide sequence ID" value="NZ_JAYGHG010000002.1"/>
</dbReference>
<comment type="caution">
    <text evidence="3">The sequence shown here is derived from an EMBL/GenBank/DDBJ whole genome shotgun (WGS) entry which is preliminary data.</text>
</comment>
<sequence>MNLTSVCLGLISGILAGGIIFPANAQVTSDGTTNTLVNQNGNNFNILNGIEKGNNLFHSFSNFSLPTGSSATFNLINTPNITTIFSRVTGGNISNIDGLIQTLNSNNSASLFLMNPNGIVFGENAKLNIGGSFVGTTANSIKFADGTEFSAVNPVEPPLLTMSAPVGLQMGSNAGTIQVQGTGHQLQQNGNSIPLDSSNNPTGLQVKTGNTLSLIGGVVNFSGGVVVANGGGHLEVGSVSSGQIGLNPTEQGWVGDYSSVSQFNDIHFAQQSLLDASGSNGSIQVQGRNISLTEGSVTLIQNLGTQPSGGISVNATDSIKLTGNTADGQLGSFIRISNSGTSQTGNITVSAAELSLQDGSRIENRIFSNADSSKIIVKVAGITEIDGFAPSNPRIQSAISTNTISSGNAGNLKVLTGSLRLLNSGIIVSATLASGKTGTIEINAKDLIEIVGNNPLTLAQSGVTSVTIGSGNSGNVFVDTSRLVIREGGFLGSSVLATGSAGNVTVNASESIDIQGRASGSIINSRIASNAEILDQISQIFFRLPPIPSGNSGSLTINTPSLNITDGGSVNTKNDGSGIAGDVHINTNSIFLDNQGSITASTASGNGGNINLNLQENLLMRGSSLISATAMGSGNGGNLSINAPLIVSLENSDIVANALEGSGGNIDITTEGLFGSEYRNELTPKSDITASSQFGVSGTVQINNIGIDPNSGLVKLPANITDPSQQIAAGCANQGSRFVATGRGGIPQNPNQDVRSDRTWSDVRNISAFQHKTSPVTAKIQETPAPLVQANSWRRNASGKIELVADKSIAQMLQLLTCAAVTKN</sequence>